<accession>A0A537L9M8</accession>
<dbReference type="Proteomes" id="UP000318661">
    <property type="component" value="Unassembled WGS sequence"/>
</dbReference>
<dbReference type="InterPro" id="IPR009003">
    <property type="entry name" value="Peptidase_S1_PA"/>
</dbReference>
<dbReference type="Gene3D" id="2.40.10.10">
    <property type="entry name" value="Trypsin-like serine proteases"/>
    <property type="match status" value="1"/>
</dbReference>
<dbReference type="SUPFAM" id="SSF50494">
    <property type="entry name" value="Trypsin-like serine proteases"/>
    <property type="match status" value="1"/>
</dbReference>
<comment type="caution">
    <text evidence="1">The sequence shown here is derived from an EMBL/GenBank/DDBJ whole genome shotgun (WGS) entry which is preliminary data.</text>
</comment>
<dbReference type="InterPro" id="IPR043504">
    <property type="entry name" value="Peptidase_S1_PA_chymotrypsin"/>
</dbReference>
<dbReference type="EMBL" id="VBAJ01000260">
    <property type="protein sequence ID" value="TMJ04701.1"/>
    <property type="molecule type" value="Genomic_DNA"/>
</dbReference>
<sequence>MTHSLFRPVSAEMVAAKVELRDRLLTRLERQAVRALTLRRRRQYHPSPGVNLVGIGIGEKIVAARPTSELCVKVLVARKYPRGRISRGDRIPASVGGVPVDVEGVGYVRKFQPPNQQRRRPVPGGVSGSLAIEAVGFRYAGTLGVIVFDRDHRDVVYALSNNHVLANENRAAVGAGAVQPATLDGGRPTDRVAALDRFVPLRYNNEPNRMDAAIARFDAPADAARVILDIGAPTGAEDPTLNLLVRKSGRTTGVTEGIIRSVQFDVFNVVYEQGTVRMDDVMVIEGVRGSFSRPGDSGSAIVDPQGNVVGLLFAGSDTVTFAIPIRRVLQRLRVSIAT</sequence>
<name>A0A537L9M8_9BACT</name>
<dbReference type="AlphaFoldDB" id="A0A537L9M8"/>
<dbReference type="Pfam" id="PF13365">
    <property type="entry name" value="Trypsin_2"/>
    <property type="match status" value="1"/>
</dbReference>
<evidence type="ECO:0000313" key="1">
    <source>
        <dbReference type="EMBL" id="TMJ04701.1"/>
    </source>
</evidence>
<organism evidence="1 2">
    <name type="scientific">Candidatus Segetimicrobium genomatis</name>
    <dbReference type="NCBI Taxonomy" id="2569760"/>
    <lineage>
        <taxon>Bacteria</taxon>
        <taxon>Bacillati</taxon>
        <taxon>Candidatus Sysuimicrobiota</taxon>
        <taxon>Candidatus Sysuimicrobiia</taxon>
        <taxon>Candidatus Sysuimicrobiales</taxon>
        <taxon>Candidatus Segetimicrobiaceae</taxon>
        <taxon>Candidatus Segetimicrobium</taxon>
    </lineage>
</organism>
<gene>
    <name evidence="1" type="ORF">E6G99_10170</name>
</gene>
<reference evidence="1 2" key="1">
    <citation type="journal article" date="2019" name="Nat. Microbiol.">
        <title>Mediterranean grassland soil C-N compound turnover is dependent on rainfall and depth, and is mediated by genomically divergent microorganisms.</title>
        <authorList>
            <person name="Diamond S."/>
            <person name="Andeer P.F."/>
            <person name="Li Z."/>
            <person name="Crits-Christoph A."/>
            <person name="Burstein D."/>
            <person name="Anantharaman K."/>
            <person name="Lane K.R."/>
            <person name="Thomas B.C."/>
            <person name="Pan C."/>
            <person name="Northen T.R."/>
            <person name="Banfield J.F."/>
        </authorList>
    </citation>
    <scope>NUCLEOTIDE SEQUENCE [LARGE SCALE GENOMIC DNA]</scope>
    <source>
        <strain evidence="1">NP_2</strain>
    </source>
</reference>
<proteinExistence type="predicted"/>
<evidence type="ECO:0000313" key="2">
    <source>
        <dbReference type="Proteomes" id="UP000318661"/>
    </source>
</evidence>
<protein>
    <submittedName>
        <fullName evidence="1">S1 family peptidase</fullName>
    </submittedName>
</protein>